<evidence type="ECO:0000313" key="4">
    <source>
        <dbReference type="Proteomes" id="UP000823388"/>
    </source>
</evidence>
<feature type="compositionally biased region" description="Basic residues" evidence="1">
    <location>
        <begin position="86"/>
        <end position="111"/>
    </location>
</feature>
<feature type="transmembrane region" description="Helical" evidence="2">
    <location>
        <begin position="54"/>
        <end position="75"/>
    </location>
</feature>
<keyword evidence="2" id="KW-1133">Transmembrane helix</keyword>
<dbReference type="EMBL" id="CM029046">
    <property type="protein sequence ID" value="KAG2593456.1"/>
    <property type="molecule type" value="Genomic_DNA"/>
</dbReference>
<keyword evidence="4" id="KW-1185">Reference proteome</keyword>
<gene>
    <name evidence="3" type="ORF">PVAP13_5NG110900</name>
</gene>
<comment type="caution">
    <text evidence="3">The sequence shown here is derived from an EMBL/GenBank/DDBJ whole genome shotgun (WGS) entry which is preliminary data.</text>
</comment>
<dbReference type="Proteomes" id="UP000823388">
    <property type="component" value="Chromosome 5N"/>
</dbReference>
<sequence>MGIMEGYPRKPSTQHQSHMDALPAGASSSSATHAPPAPHHATAKKRHYSDRTKILLIFLLTNSVSILLSVSFSHVTGVGSGGLRARLRARRPVLQPKPRRRPPPPRRGHRRDHQEAHLQLRQDEAGRAPAQADAGGAHARARPAHAPVRLHPEPRLRQAVPGGRRDVPPPPRRAQEVHEVQREYVTGECPSGEALAESLMLRGCEPLPRRRCRARGPAGFPDPTSFPESLWAIPPDKSVSWGPYMCKNYSCLVDRVRRGHPGSHDDCEACFDLAGKELRRWVGDGGGDLDYDIDTVLASKPRGTIRIGLDIGGGTGTFAARMAERSVTVVTEPSVTGPV</sequence>
<organism evidence="3 4">
    <name type="scientific">Panicum virgatum</name>
    <name type="common">Blackwell switchgrass</name>
    <dbReference type="NCBI Taxonomy" id="38727"/>
    <lineage>
        <taxon>Eukaryota</taxon>
        <taxon>Viridiplantae</taxon>
        <taxon>Streptophyta</taxon>
        <taxon>Embryophyta</taxon>
        <taxon>Tracheophyta</taxon>
        <taxon>Spermatophyta</taxon>
        <taxon>Magnoliopsida</taxon>
        <taxon>Liliopsida</taxon>
        <taxon>Poales</taxon>
        <taxon>Poaceae</taxon>
        <taxon>PACMAD clade</taxon>
        <taxon>Panicoideae</taxon>
        <taxon>Panicodae</taxon>
        <taxon>Paniceae</taxon>
        <taxon>Panicinae</taxon>
        <taxon>Panicum</taxon>
        <taxon>Panicum sect. Hiantes</taxon>
    </lineage>
</organism>
<feature type="compositionally biased region" description="Low complexity" evidence="1">
    <location>
        <begin position="127"/>
        <end position="138"/>
    </location>
</feature>
<reference evidence="3" key="1">
    <citation type="submission" date="2020-05" db="EMBL/GenBank/DDBJ databases">
        <title>WGS assembly of Panicum virgatum.</title>
        <authorList>
            <person name="Lovell J.T."/>
            <person name="Jenkins J."/>
            <person name="Shu S."/>
            <person name="Juenger T.E."/>
            <person name="Schmutz J."/>
        </authorList>
    </citation>
    <scope>NUCLEOTIDE SEQUENCE</scope>
    <source>
        <strain evidence="3">AP13</strain>
    </source>
</reference>
<evidence type="ECO:0000256" key="1">
    <source>
        <dbReference type="SAM" id="MobiDB-lite"/>
    </source>
</evidence>
<evidence type="ECO:0008006" key="5">
    <source>
        <dbReference type="Google" id="ProtNLM"/>
    </source>
</evidence>
<feature type="region of interest" description="Disordered" evidence="1">
    <location>
        <begin position="86"/>
        <end position="179"/>
    </location>
</feature>
<keyword evidence="2" id="KW-0812">Transmembrane</keyword>
<feature type="compositionally biased region" description="Basic and acidic residues" evidence="1">
    <location>
        <begin position="112"/>
        <end position="126"/>
    </location>
</feature>
<feature type="region of interest" description="Disordered" evidence="1">
    <location>
        <begin position="1"/>
        <end position="47"/>
    </location>
</feature>
<accession>A0A8T0S9T8</accession>
<proteinExistence type="predicted"/>
<dbReference type="PANTHER" id="PTHR44067:SF13">
    <property type="entry name" value="METHYLTRANSFERASE TYPE 11 DOMAIN-CONTAINING PROTEIN"/>
    <property type="match status" value="1"/>
</dbReference>
<keyword evidence="2" id="KW-0472">Membrane</keyword>
<evidence type="ECO:0000256" key="2">
    <source>
        <dbReference type="SAM" id="Phobius"/>
    </source>
</evidence>
<feature type="compositionally biased region" description="Basic and acidic residues" evidence="1">
    <location>
        <begin position="163"/>
        <end position="179"/>
    </location>
</feature>
<dbReference type="AlphaFoldDB" id="A0A8T0S9T8"/>
<name>A0A8T0S9T8_PANVG</name>
<protein>
    <recommendedName>
        <fullName evidence="5">Methyltransferase</fullName>
    </recommendedName>
</protein>
<feature type="compositionally biased region" description="Low complexity" evidence="1">
    <location>
        <begin position="23"/>
        <end position="34"/>
    </location>
</feature>
<dbReference type="InterPro" id="IPR053223">
    <property type="entry name" value="Prob_Methyltransferase"/>
</dbReference>
<evidence type="ECO:0000313" key="3">
    <source>
        <dbReference type="EMBL" id="KAG2593456.1"/>
    </source>
</evidence>
<dbReference type="PANTHER" id="PTHR44067">
    <property type="entry name" value="S-ADENOSYL-L-METHIONINE-DEPENDENT METHYLTRANSFERASE SUPERFAMILY PROTEIN-RELATED"/>
    <property type="match status" value="1"/>
</dbReference>